<dbReference type="RefSeq" id="WP_168412564.1">
    <property type="nucleotide sequence ID" value="NZ_JAAXPW010000026.1"/>
</dbReference>
<reference evidence="1 2" key="1">
    <citation type="submission" date="2020-08" db="EMBL/GenBank/DDBJ databases">
        <title>Genomic Encyclopedia of Type Strains, Phase IV (KMG-IV): sequencing the most valuable type-strain genomes for metagenomic binning, comparative biology and taxonomic classification.</title>
        <authorList>
            <person name="Goeker M."/>
        </authorList>
    </citation>
    <scope>NUCLEOTIDE SEQUENCE [LARGE SCALE GENOMIC DNA]</scope>
    <source>
        <strain evidence="1 2">DSM 10633</strain>
    </source>
</reference>
<evidence type="ECO:0000313" key="1">
    <source>
        <dbReference type="EMBL" id="MBB5149563.1"/>
    </source>
</evidence>
<comment type="caution">
    <text evidence="1">The sequence shown here is derived from an EMBL/GenBank/DDBJ whole genome shotgun (WGS) entry which is preliminary data.</text>
</comment>
<proteinExistence type="predicted"/>
<accession>A0A840PUE7</accession>
<sequence>MKNLVQLVTVHLWRTITSTSDGLRWIMAEATVPASDFGLTGYQFTLSSNTYFNFTDMDGVTRHSMAGPSVDFTLG</sequence>
<protein>
    <submittedName>
        <fullName evidence="1">Uncharacterized protein</fullName>
    </submittedName>
</protein>
<dbReference type="EMBL" id="JACHGZ010000023">
    <property type="protein sequence ID" value="MBB5149563.1"/>
    <property type="molecule type" value="Genomic_DNA"/>
</dbReference>
<dbReference type="Proteomes" id="UP000557217">
    <property type="component" value="Unassembled WGS sequence"/>
</dbReference>
<name>A0A840PUE7_URETH</name>
<organism evidence="1 2">
    <name type="scientific">Ureibacillus thermosphaericus</name>
    <dbReference type="NCBI Taxonomy" id="51173"/>
    <lineage>
        <taxon>Bacteria</taxon>
        <taxon>Bacillati</taxon>
        <taxon>Bacillota</taxon>
        <taxon>Bacilli</taxon>
        <taxon>Bacillales</taxon>
        <taxon>Caryophanaceae</taxon>
        <taxon>Ureibacillus</taxon>
    </lineage>
</organism>
<evidence type="ECO:0000313" key="2">
    <source>
        <dbReference type="Proteomes" id="UP000557217"/>
    </source>
</evidence>
<dbReference type="AlphaFoldDB" id="A0A840PUE7"/>
<gene>
    <name evidence="1" type="ORF">HNR36_001955</name>
</gene>
<keyword evidence="2" id="KW-1185">Reference proteome</keyword>